<gene>
    <name evidence="1" type="ORF">KPL71_008549</name>
</gene>
<accession>A0ACB8M7V5</accession>
<sequence>MMASSSSSSNPRNKKHDVFLSFSGEDTRDNFTSHLYSALCQKGIETFIDDQLNQGDEISQSLLDTIEASSISIIIFSEKYASSGWCLDELSKILDCRKVYAQIAIPVFYRVDPSHVRKQIGSFGVSFSELEEKFPERMQRWRSALTEAANLSGFDSLVIRNESELIKKVVNDILEKLPKVVPCDSKNELVGVESRVEEIESLLGAAPLLGIWGIGGIGKTTIARVIFNRISRNFEGSCFLENVREESQKPGGLASLQQKLLSEVLKDVNVIPHIDLNFRRLSRRKVLIVLDDVTCFNQIESLVGSLDRLLPESRILITTRNKQVIRNCHVNQIYEMKGFGDDHALELFNRHAFRQNLVDVDYKELSDKVINYAQGVPLALKILGCYLFERKREVWENAIKKLKNFLHQNILDVLKISYDGLDNDEKNIFLDVACFFKGEDVYLAKKFLEASGFYPEIGISILVDKSLIAINPYNKITMHDLLQELGREIVRQESTNPGNRTRLWHHEDIYEVLAYNRGTEAIEGMCLDMSKVKEIHLNSDTFTKMRKLRFLKFYSSIHKGENKCKVSNFQSPVFAEIRYLHWHGYPLKSLPSNIDPEKLVLLEMPRSNIEELWSGNQHYGKLKRKIIAACNTITKSPNPSLIPHLNKLVSLKLSGCKSLKSLPAEMFHLEFLKELDLLGCSKLKRLPEMSSAVNIEEVILNGTAIEELPSSIDCISGLSILDVQNCKKLKSLPSNLCKLTCLRALILNGCSKLQRLPDELGNLEALGYLHAEGTGIREVPSSIVRLNNVRKLDFKGTKGLSLPMTLSLSGALRGLWCLDLTDCGITELPENLGMLSSLINLYLDKNNFERIPESIIQLSTLLYFRLSHCERLQSLPELPCSLLELDAHHCTALESLSGLFLRDEPYRPCIDLSDNYKMDQNVTRGILQDALQKFKHMATERWKRVEEKIPFSGSKGHVLLPGNEIPEWFSFKSEGSSMTLEMTPDFFNKNRVLGFAFSAIVGFGDHQDVREERFRLFCEIKVKPKDCDSHVIQRPLAVIRYVESDHLLLGDDFFDDKEFFTFWENNWVPEAIQFYFKEEFGYEILEYCLVKKCGIHLLYAPDSSDSTEEEEPCP</sequence>
<organism evidence="1 2">
    <name type="scientific">Citrus sinensis</name>
    <name type="common">Sweet orange</name>
    <name type="synonym">Citrus aurantium var. sinensis</name>
    <dbReference type="NCBI Taxonomy" id="2711"/>
    <lineage>
        <taxon>Eukaryota</taxon>
        <taxon>Viridiplantae</taxon>
        <taxon>Streptophyta</taxon>
        <taxon>Embryophyta</taxon>
        <taxon>Tracheophyta</taxon>
        <taxon>Spermatophyta</taxon>
        <taxon>Magnoliopsida</taxon>
        <taxon>eudicotyledons</taxon>
        <taxon>Gunneridae</taxon>
        <taxon>Pentapetalae</taxon>
        <taxon>rosids</taxon>
        <taxon>malvids</taxon>
        <taxon>Sapindales</taxon>
        <taxon>Rutaceae</taxon>
        <taxon>Aurantioideae</taxon>
        <taxon>Citrus</taxon>
    </lineage>
</organism>
<dbReference type="EMBL" id="CM039172">
    <property type="protein sequence ID" value="KAH9781642.1"/>
    <property type="molecule type" value="Genomic_DNA"/>
</dbReference>
<reference evidence="2" key="1">
    <citation type="journal article" date="2023" name="Hortic. Res.">
        <title>A chromosome-level phased genome enabling allele-level studies in sweet orange: a case study on citrus Huanglongbing tolerance.</title>
        <authorList>
            <person name="Wu B."/>
            <person name="Yu Q."/>
            <person name="Deng Z."/>
            <person name="Duan Y."/>
            <person name="Luo F."/>
            <person name="Gmitter F. Jr."/>
        </authorList>
    </citation>
    <scope>NUCLEOTIDE SEQUENCE [LARGE SCALE GENOMIC DNA]</scope>
    <source>
        <strain evidence="2">cv. Valencia</strain>
    </source>
</reference>
<evidence type="ECO:0000313" key="2">
    <source>
        <dbReference type="Proteomes" id="UP000829398"/>
    </source>
</evidence>
<name>A0ACB8M7V5_CITSI</name>
<proteinExistence type="predicted"/>
<protein>
    <submittedName>
        <fullName evidence="1">Disease resistance-like protein DSC1</fullName>
    </submittedName>
</protein>
<keyword evidence="2" id="KW-1185">Reference proteome</keyword>
<dbReference type="Proteomes" id="UP000829398">
    <property type="component" value="Chromosome 3"/>
</dbReference>
<comment type="caution">
    <text evidence="1">The sequence shown here is derived from an EMBL/GenBank/DDBJ whole genome shotgun (WGS) entry which is preliminary data.</text>
</comment>
<evidence type="ECO:0000313" key="1">
    <source>
        <dbReference type="EMBL" id="KAH9781642.1"/>
    </source>
</evidence>